<dbReference type="PANTHER" id="PTHR45138">
    <property type="entry name" value="REGULATORY COMPONENTS OF SENSORY TRANSDUCTION SYSTEM"/>
    <property type="match status" value="1"/>
</dbReference>
<dbReference type="EMBL" id="JBHSKF010000027">
    <property type="protein sequence ID" value="MFC5291319.1"/>
    <property type="molecule type" value="Genomic_DNA"/>
</dbReference>
<protein>
    <submittedName>
        <fullName evidence="4">GGDEF domain-containing protein</fullName>
    </submittedName>
</protein>
<dbReference type="Proteomes" id="UP001596157">
    <property type="component" value="Unassembled WGS sequence"/>
</dbReference>
<dbReference type="Pfam" id="PF00990">
    <property type="entry name" value="GGDEF"/>
    <property type="match status" value="1"/>
</dbReference>
<dbReference type="SUPFAM" id="SSF55073">
    <property type="entry name" value="Nucleotide cyclase"/>
    <property type="match status" value="1"/>
</dbReference>
<organism evidence="4 5">
    <name type="scientific">Actinokineospora guangxiensis</name>
    <dbReference type="NCBI Taxonomy" id="1490288"/>
    <lineage>
        <taxon>Bacteria</taxon>
        <taxon>Bacillati</taxon>
        <taxon>Actinomycetota</taxon>
        <taxon>Actinomycetes</taxon>
        <taxon>Pseudonocardiales</taxon>
        <taxon>Pseudonocardiaceae</taxon>
        <taxon>Actinokineospora</taxon>
    </lineage>
</organism>
<keyword evidence="5" id="KW-1185">Reference proteome</keyword>
<keyword evidence="2" id="KW-0472">Membrane</keyword>
<dbReference type="RefSeq" id="WP_378251236.1">
    <property type="nucleotide sequence ID" value="NZ_JBHSKF010000027.1"/>
</dbReference>
<dbReference type="InterPro" id="IPR000160">
    <property type="entry name" value="GGDEF_dom"/>
</dbReference>
<evidence type="ECO:0000256" key="1">
    <source>
        <dbReference type="SAM" id="MobiDB-lite"/>
    </source>
</evidence>
<proteinExistence type="predicted"/>
<keyword evidence="2" id="KW-0812">Transmembrane</keyword>
<dbReference type="InterPro" id="IPR029787">
    <property type="entry name" value="Nucleotide_cyclase"/>
</dbReference>
<gene>
    <name evidence="4" type="ORF">ACFPM7_30080</name>
</gene>
<feature type="transmembrane region" description="Helical" evidence="2">
    <location>
        <begin position="144"/>
        <end position="167"/>
    </location>
</feature>
<sequence length="432" mass="45197">MDRRSGAGVRVSALVVWIAGCAVVAAGWAMRTVGGTPPDAESWWLLLVIVAAALMHAEATRPPQERRRVAHLAVAVEHGAVWALCGALVLPAPLAVVPAVVVAGLGYVRHRGMVEACALIAAGLVAHLVAVLTPARRWVAEGGLPAGELAGATLGLAGAVVGFWLVWRVLPGIGRAVRGDLAWTDLLTGRDDRGDLLIVLALGIMAGWSSGVGHGAPLVAVAVVAAGVTRRAQRIAELTRERDRFELDALHDSLTGLANQRGFNPAAALALVADQARRRPTAVLMLDLDGFRGVNSRLGHLGANEVLKAFAALLRASVRRDDLVCRWGGEEFSIVLPGADRADAWAVAERIRRAVERMTVELTPARGLGTERVGRFTVSGGIALSPVDGTDLTTLQVHADRALAAAKNGGRNQIRLTPAQTEVDATGLPTGP</sequence>
<name>A0ABW0EYK8_9PSEU</name>
<accession>A0ABW0EYK8</accession>
<dbReference type="InterPro" id="IPR043128">
    <property type="entry name" value="Rev_trsase/Diguanyl_cyclase"/>
</dbReference>
<evidence type="ECO:0000256" key="2">
    <source>
        <dbReference type="SAM" id="Phobius"/>
    </source>
</evidence>
<dbReference type="PROSITE" id="PS51257">
    <property type="entry name" value="PROKAR_LIPOPROTEIN"/>
    <property type="match status" value="1"/>
</dbReference>
<feature type="transmembrane region" description="Helical" evidence="2">
    <location>
        <begin position="7"/>
        <end position="30"/>
    </location>
</feature>
<feature type="domain" description="GGDEF" evidence="3">
    <location>
        <begin position="279"/>
        <end position="419"/>
    </location>
</feature>
<evidence type="ECO:0000313" key="5">
    <source>
        <dbReference type="Proteomes" id="UP001596157"/>
    </source>
</evidence>
<keyword evidence="2" id="KW-1133">Transmembrane helix</keyword>
<feature type="transmembrane region" description="Helical" evidence="2">
    <location>
        <begin position="196"/>
        <end position="225"/>
    </location>
</feature>
<reference evidence="5" key="1">
    <citation type="journal article" date="2019" name="Int. J. Syst. Evol. Microbiol.">
        <title>The Global Catalogue of Microorganisms (GCM) 10K type strain sequencing project: providing services to taxonomists for standard genome sequencing and annotation.</title>
        <authorList>
            <consortium name="The Broad Institute Genomics Platform"/>
            <consortium name="The Broad Institute Genome Sequencing Center for Infectious Disease"/>
            <person name="Wu L."/>
            <person name="Ma J."/>
        </authorList>
    </citation>
    <scope>NUCLEOTIDE SEQUENCE [LARGE SCALE GENOMIC DNA]</scope>
    <source>
        <strain evidence="5">CCUG 59778</strain>
    </source>
</reference>
<dbReference type="PROSITE" id="PS50887">
    <property type="entry name" value="GGDEF"/>
    <property type="match status" value="1"/>
</dbReference>
<dbReference type="InterPro" id="IPR050469">
    <property type="entry name" value="Diguanylate_Cyclase"/>
</dbReference>
<dbReference type="SMART" id="SM00267">
    <property type="entry name" value="GGDEF"/>
    <property type="match status" value="1"/>
</dbReference>
<dbReference type="NCBIfam" id="TIGR00254">
    <property type="entry name" value="GGDEF"/>
    <property type="match status" value="1"/>
</dbReference>
<dbReference type="CDD" id="cd01949">
    <property type="entry name" value="GGDEF"/>
    <property type="match status" value="1"/>
</dbReference>
<dbReference type="PANTHER" id="PTHR45138:SF9">
    <property type="entry name" value="DIGUANYLATE CYCLASE DGCM-RELATED"/>
    <property type="match status" value="1"/>
</dbReference>
<comment type="caution">
    <text evidence="4">The sequence shown here is derived from an EMBL/GenBank/DDBJ whole genome shotgun (WGS) entry which is preliminary data.</text>
</comment>
<dbReference type="Gene3D" id="3.30.70.270">
    <property type="match status" value="1"/>
</dbReference>
<feature type="transmembrane region" description="Helical" evidence="2">
    <location>
        <begin position="42"/>
        <end position="59"/>
    </location>
</feature>
<feature type="transmembrane region" description="Helical" evidence="2">
    <location>
        <begin position="80"/>
        <end position="107"/>
    </location>
</feature>
<evidence type="ECO:0000259" key="3">
    <source>
        <dbReference type="PROSITE" id="PS50887"/>
    </source>
</evidence>
<evidence type="ECO:0000313" key="4">
    <source>
        <dbReference type="EMBL" id="MFC5291319.1"/>
    </source>
</evidence>
<feature type="region of interest" description="Disordered" evidence="1">
    <location>
        <begin position="413"/>
        <end position="432"/>
    </location>
</feature>
<feature type="transmembrane region" description="Helical" evidence="2">
    <location>
        <begin position="113"/>
        <end position="132"/>
    </location>
</feature>